<evidence type="ECO:0000256" key="2">
    <source>
        <dbReference type="ARBA" id="ARBA00022448"/>
    </source>
</evidence>
<dbReference type="InterPro" id="IPR039426">
    <property type="entry name" value="TonB-dep_rcpt-like"/>
</dbReference>
<organism evidence="14 15">
    <name type="scientific">Sphingobacterium kitahiroshimense</name>
    <dbReference type="NCBI Taxonomy" id="470446"/>
    <lineage>
        <taxon>Bacteria</taxon>
        <taxon>Pseudomonadati</taxon>
        <taxon>Bacteroidota</taxon>
        <taxon>Sphingobacteriia</taxon>
        <taxon>Sphingobacteriales</taxon>
        <taxon>Sphingobacteriaceae</taxon>
        <taxon>Sphingobacterium</taxon>
    </lineage>
</organism>
<dbReference type="InterPro" id="IPR036942">
    <property type="entry name" value="Beta-barrel_TonB_sf"/>
</dbReference>
<gene>
    <name evidence="14" type="ORF">ABE541_18035</name>
</gene>
<keyword evidence="5" id="KW-0732">Signal</keyword>
<dbReference type="SUPFAM" id="SSF56935">
    <property type="entry name" value="Porins"/>
    <property type="match status" value="1"/>
</dbReference>
<evidence type="ECO:0000256" key="8">
    <source>
        <dbReference type="ARBA" id="ARBA00023170"/>
    </source>
</evidence>
<comment type="similarity">
    <text evidence="10">Belongs to the TonB-dependent receptor family.</text>
</comment>
<sequence length="1012" mass="113217">MKNNNKPSAIWVRSLFLGVALTCHGFSVTAQQLKVESKSQSLKSILEQIENQSGYTFLYDEKTVNLNRKVSLQMSGSLTQILQSLEQQTYLQMKLSGRNILINNGSVGLLTGKVTDEEGLPLSLVSVFFRELNQYFLTEQDGSFRFQFPAHRLKSAEVRFSMIGRQGTTLNLSLDKQQTVASTVTLPLLSVGLEEISVTPRTNQNLESNTSLYINREVIEQSGALSLNDLLSLVPGQKIAAPSLQQVQQANLRSASMGTNSLGTKDPFSLNNSFGIALIMDGIALSNNANMQTLNPGISGMGNSYVGGGISGLMGSADRGDRYTGDYTFGGTDLRQIATDNIESVEVVAGISSAKYGDMTNGAVIINRVAGGTPFNFNMQLRDNATVYGLTKGFKTKNLGAFTFGGNFTRSYNDNRDKLKSYDRVGSNVMWSTAAGKDRAFTNTFTADYGRHLDNVRRDPDDPTATILRYKAYNFSIGNRLNYRIDNSFLTNIGFNVRYSETYQNTYKEQYMNNTYIIYTDATDVGITNGQYASGIYTAVTNLEGKPVDFTARLDLNGSFHTGDILHQFNFGSSYNYSKNKGRGQIVDPTRPRNNTSVANGDNRSERYYDFSRLHAQNQIGLYAEDVFRTTIADRNLNVRVGTRLDLFEGYVTFSPRTNINYELTPDLRIGLAYGWGSKAPGLAQLYPGPVFYEIPLYQKTAVKDNGAVDEANSVYLLYVDKFTPDNSKLKPALSEQLEFSVAYEHRGFRAGVNVYSKRNYRDVYSEMSYTPIILPTYVDNPDPEAEVPYVTSGSKLHRLSRYTFVNGGTTKNQGVELMLSTPKWTAIETSLNLRGGITKSIYRPIQNLRNFTNNTNNPDYAVTGLYPVFERSTWTSNAAITSSTHIPKAKLLLNFTTEFNILNRTNTQATDGIPLGYFTEDGVYHEINEFDEKNIDYKHLLIPIEEVRNQNQPGVYTNFHFNLSKEISKRLILTFHVYNVFNYRPQYKRSDNTMVIPNGKPSYGAQLRLKL</sequence>
<keyword evidence="6 10" id="KW-0798">TonB box</keyword>
<keyword evidence="4" id="KW-0812">Transmembrane</keyword>
<keyword evidence="8 14" id="KW-0675">Receptor</keyword>
<evidence type="ECO:0000313" key="15">
    <source>
        <dbReference type="Proteomes" id="UP001409291"/>
    </source>
</evidence>
<dbReference type="EMBL" id="JBDJNQ010000009">
    <property type="protein sequence ID" value="MEN5379169.1"/>
    <property type="molecule type" value="Genomic_DNA"/>
</dbReference>
<evidence type="ECO:0000259" key="13">
    <source>
        <dbReference type="Pfam" id="PF07715"/>
    </source>
</evidence>
<dbReference type="Pfam" id="PF00593">
    <property type="entry name" value="TonB_dep_Rec_b-barrel"/>
    <property type="match status" value="1"/>
</dbReference>
<evidence type="ECO:0000256" key="9">
    <source>
        <dbReference type="ARBA" id="ARBA00023237"/>
    </source>
</evidence>
<protein>
    <submittedName>
        <fullName evidence="14">TonB-dependent receptor</fullName>
    </submittedName>
</protein>
<comment type="subcellular location">
    <subcellularLocation>
        <location evidence="1">Cell outer membrane</location>
        <topology evidence="1">Multi-pass membrane protein</topology>
    </subcellularLocation>
</comment>
<feature type="domain" description="TonB-dependent receptor plug" evidence="13">
    <location>
        <begin position="212"/>
        <end position="363"/>
    </location>
</feature>
<dbReference type="Gene3D" id="2.40.170.20">
    <property type="entry name" value="TonB-dependent receptor, beta-barrel domain"/>
    <property type="match status" value="1"/>
</dbReference>
<dbReference type="PANTHER" id="PTHR30069:SF29">
    <property type="entry name" value="HEMOGLOBIN AND HEMOGLOBIN-HAPTOGLOBIN-BINDING PROTEIN 1-RELATED"/>
    <property type="match status" value="1"/>
</dbReference>
<dbReference type="InterPro" id="IPR000531">
    <property type="entry name" value="Beta-barrel_TonB"/>
</dbReference>
<evidence type="ECO:0000256" key="11">
    <source>
        <dbReference type="SAM" id="MobiDB-lite"/>
    </source>
</evidence>
<dbReference type="SUPFAM" id="SSF49464">
    <property type="entry name" value="Carboxypeptidase regulatory domain-like"/>
    <property type="match status" value="1"/>
</dbReference>
<dbReference type="PANTHER" id="PTHR30069">
    <property type="entry name" value="TONB-DEPENDENT OUTER MEMBRANE RECEPTOR"/>
    <property type="match status" value="1"/>
</dbReference>
<proteinExistence type="inferred from homology"/>
<evidence type="ECO:0000256" key="5">
    <source>
        <dbReference type="ARBA" id="ARBA00022729"/>
    </source>
</evidence>
<dbReference type="InterPro" id="IPR008969">
    <property type="entry name" value="CarboxyPept-like_regulatory"/>
</dbReference>
<feature type="domain" description="TonB-dependent receptor-like beta-barrel" evidence="12">
    <location>
        <begin position="442"/>
        <end position="876"/>
    </location>
</feature>
<reference evidence="14 15" key="1">
    <citation type="submission" date="2024-04" db="EMBL/GenBank/DDBJ databases">
        <title>WGS of bacteria from Torrens River.</title>
        <authorList>
            <person name="Wyrsch E.R."/>
            <person name="Drigo B."/>
        </authorList>
    </citation>
    <scope>NUCLEOTIDE SEQUENCE [LARGE SCALE GENOMIC DNA]</scope>
    <source>
        <strain evidence="14 15">TWI391</strain>
    </source>
</reference>
<feature type="region of interest" description="Disordered" evidence="11">
    <location>
        <begin position="582"/>
        <end position="603"/>
    </location>
</feature>
<keyword evidence="15" id="KW-1185">Reference proteome</keyword>
<keyword evidence="7 10" id="KW-0472">Membrane</keyword>
<evidence type="ECO:0000256" key="4">
    <source>
        <dbReference type="ARBA" id="ARBA00022692"/>
    </source>
</evidence>
<dbReference type="Gene3D" id="2.170.130.10">
    <property type="entry name" value="TonB-dependent receptor, plug domain"/>
    <property type="match status" value="1"/>
</dbReference>
<keyword evidence="2" id="KW-0813">Transport</keyword>
<evidence type="ECO:0000256" key="7">
    <source>
        <dbReference type="ARBA" id="ARBA00023136"/>
    </source>
</evidence>
<evidence type="ECO:0000259" key="12">
    <source>
        <dbReference type="Pfam" id="PF00593"/>
    </source>
</evidence>
<evidence type="ECO:0000313" key="14">
    <source>
        <dbReference type="EMBL" id="MEN5379169.1"/>
    </source>
</evidence>
<feature type="compositionally biased region" description="Polar residues" evidence="11">
    <location>
        <begin position="592"/>
        <end position="602"/>
    </location>
</feature>
<name>A0ABV0BWK4_9SPHI</name>
<accession>A0ABV0BWK4</accession>
<evidence type="ECO:0000256" key="10">
    <source>
        <dbReference type="RuleBase" id="RU003357"/>
    </source>
</evidence>
<dbReference type="Pfam" id="PF07715">
    <property type="entry name" value="Plug"/>
    <property type="match status" value="1"/>
</dbReference>
<comment type="caution">
    <text evidence="14">The sequence shown here is derived from an EMBL/GenBank/DDBJ whole genome shotgun (WGS) entry which is preliminary data.</text>
</comment>
<evidence type="ECO:0000256" key="3">
    <source>
        <dbReference type="ARBA" id="ARBA00022452"/>
    </source>
</evidence>
<dbReference type="RefSeq" id="WP_346581950.1">
    <property type="nucleotide sequence ID" value="NZ_JBDJNQ010000009.1"/>
</dbReference>
<dbReference type="InterPro" id="IPR012910">
    <property type="entry name" value="Plug_dom"/>
</dbReference>
<evidence type="ECO:0000256" key="6">
    <source>
        <dbReference type="ARBA" id="ARBA00023077"/>
    </source>
</evidence>
<keyword evidence="9" id="KW-0998">Cell outer membrane</keyword>
<dbReference type="InterPro" id="IPR037066">
    <property type="entry name" value="Plug_dom_sf"/>
</dbReference>
<keyword evidence="3" id="KW-1134">Transmembrane beta strand</keyword>
<dbReference type="Proteomes" id="UP001409291">
    <property type="component" value="Unassembled WGS sequence"/>
</dbReference>
<evidence type="ECO:0000256" key="1">
    <source>
        <dbReference type="ARBA" id="ARBA00004571"/>
    </source>
</evidence>